<dbReference type="RefSeq" id="WP_153286436.1">
    <property type="nucleotide sequence ID" value="NZ_CP045643.1"/>
</dbReference>
<dbReference type="EMBL" id="CP045643">
    <property type="protein sequence ID" value="QFZ72067.1"/>
    <property type="molecule type" value="Genomic_DNA"/>
</dbReference>
<accession>A0A5Q0L680</accession>
<reference evidence="2 3" key="1">
    <citation type="submission" date="2019-10" db="EMBL/GenBank/DDBJ databases">
        <title>A novel species.</title>
        <authorList>
            <person name="Gao J."/>
        </authorList>
    </citation>
    <scope>NUCLEOTIDE SEQUENCE [LARGE SCALE GENOMIC DNA]</scope>
    <source>
        <strain evidence="2 3">QMT-28</strain>
    </source>
</reference>
<keyword evidence="1" id="KW-0732">Signal</keyword>
<keyword evidence="3" id="KW-1185">Reference proteome</keyword>
<evidence type="ECO:0000313" key="2">
    <source>
        <dbReference type="EMBL" id="QFZ72067.1"/>
    </source>
</evidence>
<proteinExistence type="predicted"/>
<protein>
    <recommendedName>
        <fullName evidence="4">PknH-like extracellular domain-containing protein</fullName>
    </recommendedName>
</protein>
<dbReference type="Proteomes" id="UP000326179">
    <property type="component" value="Chromosome"/>
</dbReference>
<evidence type="ECO:0008006" key="4">
    <source>
        <dbReference type="Google" id="ProtNLM"/>
    </source>
</evidence>
<dbReference type="AlphaFoldDB" id="A0A5Q0L680"/>
<dbReference type="KEGG" id="sfy:GFH48_01220"/>
<feature type="chain" id="PRO_5039634389" description="PknH-like extracellular domain-containing protein" evidence="1">
    <location>
        <begin position="25"/>
        <end position="264"/>
    </location>
</feature>
<name>A0A5Q0L680_9ACTN</name>
<sequence>MKNVVIRRWAVVAAGMVLGLGAVGCGAEKSGGSTADHAPGAEIAARTASAATPTPKSPAQSPLTQNQLERAVVDERDVPGWTISRLGDGTDGFGDGTVSALREEATRPVSCAPVGSALSGASKYTPLGSVTRMAQNEDGISGLHLVSYRAADAARVMDELRSALAACTAYTMTFPADTTFEKLRRTGDPHQGDEGVSFRLDVVSRSPSGDSDPYRSLQSFQVIRSGSTVAVFDAVDLDAYRVKKIPAALVTAQMKVLETGGHRR</sequence>
<evidence type="ECO:0000313" key="3">
    <source>
        <dbReference type="Proteomes" id="UP000326179"/>
    </source>
</evidence>
<organism evidence="2 3">
    <name type="scientific">Streptomyces fagopyri</name>
    <dbReference type="NCBI Taxonomy" id="2662397"/>
    <lineage>
        <taxon>Bacteria</taxon>
        <taxon>Bacillati</taxon>
        <taxon>Actinomycetota</taxon>
        <taxon>Actinomycetes</taxon>
        <taxon>Kitasatosporales</taxon>
        <taxon>Streptomycetaceae</taxon>
        <taxon>Streptomyces</taxon>
    </lineage>
</organism>
<dbReference type="PROSITE" id="PS51257">
    <property type="entry name" value="PROKAR_LIPOPROTEIN"/>
    <property type="match status" value="1"/>
</dbReference>
<gene>
    <name evidence="2" type="ORF">GFH48_01220</name>
</gene>
<evidence type="ECO:0000256" key="1">
    <source>
        <dbReference type="SAM" id="SignalP"/>
    </source>
</evidence>
<feature type="signal peptide" evidence="1">
    <location>
        <begin position="1"/>
        <end position="24"/>
    </location>
</feature>